<dbReference type="AlphaFoldDB" id="A0A0F9TX76"/>
<dbReference type="EMBL" id="LAZR01000958">
    <property type="protein sequence ID" value="KKN53741.1"/>
    <property type="molecule type" value="Genomic_DNA"/>
</dbReference>
<reference evidence="1" key="1">
    <citation type="journal article" date="2015" name="Nature">
        <title>Complex archaea that bridge the gap between prokaryotes and eukaryotes.</title>
        <authorList>
            <person name="Spang A."/>
            <person name="Saw J.H."/>
            <person name="Jorgensen S.L."/>
            <person name="Zaremba-Niedzwiedzka K."/>
            <person name="Martijn J."/>
            <person name="Lind A.E."/>
            <person name="van Eijk R."/>
            <person name="Schleper C."/>
            <person name="Guy L."/>
            <person name="Ettema T.J."/>
        </authorList>
    </citation>
    <scope>NUCLEOTIDE SEQUENCE</scope>
</reference>
<name>A0A0F9TX76_9ZZZZ</name>
<comment type="caution">
    <text evidence="1">The sequence shown here is derived from an EMBL/GenBank/DDBJ whole genome shotgun (WGS) entry which is preliminary data.</text>
</comment>
<accession>A0A0F9TX76</accession>
<organism evidence="1">
    <name type="scientific">marine sediment metagenome</name>
    <dbReference type="NCBI Taxonomy" id="412755"/>
    <lineage>
        <taxon>unclassified sequences</taxon>
        <taxon>metagenomes</taxon>
        <taxon>ecological metagenomes</taxon>
    </lineage>
</organism>
<proteinExistence type="predicted"/>
<sequence length="140" mass="16257">MPIEFGKKEKGKFEDKGYEGRLYDMMRKVISGLSTALTIKKTEDLPRYPKIPQDIPEYFKDADLKQPDAILGALYLSKENELLPINTPLRQVWYAFEKLVLQKLETPRMHPVSAFYSNLKDLIENSDLMYADFNILNPPN</sequence>
<protein>
    <submittedName>
        <fullName evidence="1">Uncharacterized protein</fullName>
    </submittedName>
</protein>
<gene>
    <name evidence="1" type="ORF">LCGC14_0599510</name>
</gene>
<evidence type="ECO:0000313" key="1">
    <source>
        <dbReference type="EMBL" id="KKN53741.1"/>
    </source>
</evidence>
<feature type="non-terminal residue" evidence="1">
    <location>
        <position position="140"/>
    </location>
</feature>